<evidence type="ECO:0000313" key="5">
    <source>
        <dbReference type="Proteomes" id="UP000078550"/>
    </source>
</evidence>
<name>A0A1A9AQP7_PLAOA</name>
<feature type="transmembrane region" description="Helical" evidence="2">
    <location>
        <begin position="291"/>
        <end position="312"/>
    </location>
</feature>
<dbReference type="AlphaFoldDB" id="A0A1A9AQP7"/>
<keyword evidence="6" id="KW-1185">Reference proteome</keyword>
<keyword evidence="2" id="KW-1133">Transmembrane helix</keyword>
<gene>
    <name evidence="3" type="ORF">POVWA1_088110</name>
    <name evidence="4" type="ORF">POVWA2_097280</name>
</gene>
<feature type="region of interest" description="Disordered" evidence="1">
    <location>
        <begin position="214"/>
        <end position="267"/>
    </location>
</feature>
<feature type="compositionally biased region" description="Basic and acidic residues" evidence="1">
    <location>
        <begin position="252"/>
        <end position="267"/>
    </location>
</feature>
<dbReference type="EMBL" id="FLRD01001914">
    <property type="protein sequence ID" value="SBT58501.1"/>
    <property type="molecule type" value="Genomic_DNA"/>
</dbReference>
<evidence type="ECO:0000313" key="6">
    <source>
        <dbReference type="Proteomes" id="UP000078555"/>
    </source>
</evidence>
<protein>
    <submittedName>
        <fullName evidence="3">PIR Superfamily Protein</fullName>
    </submittedName>
</protein>
<accession>A0A1A9AQP7</accession>
<reference evidence="3" key="1">
    <citation type="submission" date="2016-05" db="EMBL/GenBank/DDBJ databases">
        <authorList>
            <person name="Lavstsen T."/>
            <person name="Jespersen J.S."/>
        </authorList>
    </citation>
    <scope>NUCLEOTIDE SEQUENCE [LARGE SCALE GENOMIC DNA]</scope>
</reference>
<evidence type="ECO:0000256" key="1">
    <source>
        <dbReference type="SAM" id="MobiDB-lite"/>
    </source>
</evidence>
<keyword evidence="2" id="KW-0812">Transmembrane</keyword>
<evidence type="ECO:0000256" key="2">
    <source>
        <dbReference type="SAM" id="Phobius"/>
    </source>
</evidence>
<evidence type="ECO:0000313" key="3">
    <source>
        <dbReference type="EMBL" id="SBT58501.1"/>
    </source>
</evidence>
<reference evidence="5 6" key="2">
    <citation type="submission" date="2016-05" db="EMBL/GenBank/DDBJ databases">
        <authorList>
            <person name="Naeem Raeece"/>
        </authorList>
    </citation>
    <scope>NUCLEOTIDE SEQUENCE [LARGE SCALE GENOMIC DNA]</scope>
</reference>
<proteinExistence type="predicted"/>
<dbReference type="Proteomes" id="UP000078550">
    <property type="component" value="Unassembled WGS sequence"/>
</dbReference>
<organism evidence="3 6">
    <name type="scientific">Plasmodium ovale wallikeri</name>
    <dbReference type="NCBI Taxonomy" id="864142"/>
    <lineage>
        <taxon>Eukaryota</taxon>
        <taxon>Sar</taxon>
        <taxon>Alveolata</taxon>
        <taxon>Apicomplexa</taxon>
        <taxon>Aconoidasida</taxon>
        <taxon>Haemosporida</taxon>
        <taxon>Plasmodiidae</taxon>
        <taxon>Plasmodium</taxon>
        <taxon>Plasmodium (Plasmodium)</taxon>
    </lineage>
</organism>
<dbReference type="Proteomes" id="UP000078555">
    <property type="component" value="Unassembled WGS sequence"/>
</dbReference>
<feature type="compositionally biased region" description="Basic and acidic residues" evidence="1">
    <location>
        <begin position="228"/>
        <end position="244"/>
    </location>
</feature>
<dbReference type="EMBL" id="FLRE01003484">
    <property type="protein sequence ID" value="SBT59497.1"/>
    <property type="molecule type" value="Genomic_DNA"/>
</dbReference>
<evidence type="ECO:0000313" key="4">
    <source>
        <dbReference type="EMBL" id="SBT59497.1"/>
    </source>
</evidence>
<keyword evidence="2" id="KW-0472">Membrane</keyword>
<sequence>MVLENYGFCNYFEQFLENEELLNPERKIEYIPPCTLNENDFPENFDRIKNICENFKKLQYVFIEHQSPSFLMNQNAKMINFWLNHQLSSLNPPVSVEKFFHKMKFRHQTFDVQNKLDNHIYTIDKYDLENMIDIYNMYKIYDKMKNSINTADHQLACSYYSQEIVKIYKKLILRSADSNNSTFSGALEFFKNKYDYLRTSNGFHNCKIEELPSKPSREEMETLPQSPPREEFDKLPPKPGREGMETLPQRPPRREHGTLPTRPRYEPREYDYPEHACEEFTLDKVALIKSLLVMFLIAFVIIKLSFFVPWIYNKITGKDMWYSITEKLRELNLAILKPFTGETHTQEITA</sequence>